<gene>
    <name evidence="1" type="ORF">CSING_01050</name>
</gene>
<organism evidence="1 2">
    <name type="scientific">Corynebacterium singulare</name>
    <dbReference type="NCBI Taxonomy" id="161899"/>
    <lineage>
        <taxon>Bacteria</taxon>
        <taxon>Bacillati</taxon>
        <taxon>Actinomycetota</taxon>
        <taxon>Actinomycetes</taxon>
        <taxon>Mycobacteriales</taxon>
        <taxon>Corynebacteriaceae</taxon>
        <taxon>Corynebacterium</taxon>
    </lineage>
</organism>
<dbReference type="Proteomes" id="UP000031890">
    <property type="component" value="Chromosome"/>
</dbReference>
<dbReference type="OrthoDB" id="9758243at2"/>
<dbReference type="KEGG" id="csx:CSING_01050"/>
<accession>A0A0B6ESK8</accession>
<dbReference type="STRING" id="161899.CSING_01050"/>
<dbReference type="AlphaFoldDB" id="A0A0B6ESK8"/>
<evidence type="ECO:0000313" key="2">
    <source>
        <dbReference type="Proteomes" id="UP000031890"/>
    </source>
</evidence>
<sequence>MLKYRYAWEFLSQTIAYADADVSRRAMLCSVLAPNLHITELDDAENFLTGITLAGVAIAQRAAEEDQSVTEGKADPLNVPESTVRIGEPHSPLRTAFFESVEKVNNIFSMAGVDANSDETAHMIVTAWGTLTTLPEAVRLGK</sequence>
<name>A0A0B6ESK8_9CORY</name>
<dbReference type="RefSeq" id="WP_042528937.1">
    <property type="nucleotide sequence ID" value="NZ_CP010827.1"/>
</dbReference>
<dbReference type="EMBL" id="CP010827">
    <property type="protein sequence ID" value="AJI77773.1"/>
    <property type="molecule type" value="Genomic_DNA"/>
</dbReference>
<evidence type="ECO:0000313" key="1">
    <source>
        <dbReference type="EMBL" id="AJI77773.1"/>
    </source>
</evidence>
<proteinExistence type="predicted"/>
<protein>
    <submittedName>
        <fullName evidence="1">Uncharacterized protein</fullName>
    </submittedName>
</protein>
<reference evidence="1 2" key="1">
    <citation type="journal article" date="2015" name="Genome Announc.">
        <title>Complete Genome Sequence and Annotation of Corynebacterium singulare DSM 44357, Isolated from a Human Semen Specimen.</title>
        <authorList>
            <person name="Merten M."/>
            <person name="Brinkrolf K."/>
            <person name="Albersmeier A."/>
            <person name="Kutter Y."/>
            <person name="Ruckert C."/>
            <person name="Tauch A."/>
        </authorList>
    </citation>
    <scope>NUCLEOTIDE SEQUENCE [LARGE SCALE GENOMIC DNA]</scope>
    <source>
        <strain evidence="1">IBS B52218</strain>
    </source>
</reference>
<dbReference type="HOGENOM" id="CLU_1812538_0_0_11"/>